<keyword evidence="2" id="KW-1185">Reference proteome</keyword>
<feature type="region of interest" description="Disordered" evidence="1">
    <location>
        <begin position="1"/>
        <end position="23"/>
    </location>
</feature>
<name>A0A1I7YSV8_9BILA</name>
<accession>A0A1I7YSV8</accession>
<protein>
    <submittedName>
        <fullName evidence="3">Uncharacterized protein</fullName>
    </submittedName>
</protein>
<reference evidence="3" key="1">
    <citation type="submission" date="2016-11" db="UniProtKB">
        <authorList>
            <consortium name="WormBaseParasite"/>
        </authorList>
    </citation>
    <scope>IDENTIFICATION</scope>
</reference>
<proteinExistence type="predicted"/>
<dbReference type="WBParaSite" id="L893_g19395.t1">
    <property type="protein sequence ID" value="L893_g19395.t1"/>
    <property type="gene ID" value="L893_g19395"/>
</dbReference>
<evidence type="ECO:0000313" key="2">
    <source>
        <dbReference type="Proteomes" id="UP000095287"/>
    </source>
</evidence>
<organism evidence="2 3">
    <name type="scientific">Steinernema glaseri</name>
    <dbReference type="NCBI Taxonomy" id="37863"/>
    <lineage>
        <taxon>Eukaryota</taxon>
        <taxon>Metazoa</taxon>
        <taxon>Ecdysozoa</taxon>
        <taxon>Nematoda</taxon>
        <taxon>Chromadorea</taxon>
        <taxon>Rhabditida</taxon>
        <taxon>Tylenchina</taxon>
        <taxon>Panagrolaimomorpha</taxon>
        <taxon>Strongyloidoidea</taxon>
        <taxon>Steinernematidae</taxon>
        <taxon>Steinernema</taxon>
    </lineage>
</organism>
<dbReference type="Proteomes" id="UP000095287">
    <property type="component" value="Unplaced"/>
</dbReference>
<dbReference type="AlphaFoldDB" id="A0A1I7YSV8"/>
<evidence type="ECO:0000256" key="1">
    <source>
        <dbReference type="SAM" id="MobiDB-lite"/>
    </source>
</evidence>
<sequence>MRATVEESANGGKMDGKCEKWTRPAPESALRTLRRALAMYSEAYGARWDNERRDDSDIHLPGRLSSGSPRTFVSSLCALITRCALCRHKAAATTDPPPIILSPPVTTPLADVWSEAE</sequence>
<evidence type="ECO:0000313" key="3">
    <source>
        <dbReference type="WBParaSite" id="L893_g19395.t1"/>
    </source>
</evidence>